<feature type="compositionally biased region" description="Polar residues" evidence="1">
    <location>
        <begin position="169"/>
        <end position="180"/>
    </location>
</feature>
<reference evidence="4" key="1">
    <citation type="submission" date="2024-07" db="EMBL/GenBank/DDBJ databases">
        <title>Two chromosome-level genome assemblies of Korean endemic species Abeliophyllum distichum and Forsythia ovata (Oleaceae).</title>
        <authorList>
            <person name="Jang H."/>
        </authorList>
    </citation>
    <scope>NUCLEOTIDE SEQUENCE [LARGE SCALE GENOMIC DNA]</scope>
</reference>
<keyword evidence="4" id="KW-1185">Reference proteome</keyword>
<dbReference type="AlphaFoldDB" id="A0ABD1UM63"/>
<protein>
    <recommendedName>
        <fullName evidence="2">DUF4378 domain-containing protein</fullName>
    </recommendedName>
</protein>
<dbReference type="EMBL" id="JBFOLK010000003">
    <property type="protein sequence ID" value="KAL2526112.1"/>
    <property type="molecule type" value="Genomic_DNA"/>
</dbReference>
<feature type="region of interest" description="Disordered" evidence="1">
    <location>
        <begin position="477"/>
        <end position="501"/>
    </location>
</feature>
<evidence type="ECO:0000313" key="4">
    <source>
        <dbReference type="Proteomes" id="UP001604336"/>
    </source>
</evidence>
<dbReference type="PANTHER" id="PTHR46836">
    <property type="entry name" value="AFADIN"/>
    <property type="match status" value="1"/>
</dbReference>
<evidence type="ECO:0000256" key="1">
    <source>
        <dbReference type="SAM" id="MobiDB-lite"/>
    </source>
</evidence>
<feature type="compositionally biased region" description="Basic and acidic residues" evidence="1">
    <location>
        <begin position="200"/>
        <end position="215"/>
    </location>
</feature>
<dbReference type="Proteomes" id="UP001604336">
    <property type="component" value="Unassembled WGS sequence"/>
</dbReference>
<dbReference type="PANTHER" id="PTHR46836:SF7">
    <property type="entry name" value="PHOSPHATIDYLINOSITOL N-ACETYGLUCOSAMINLYTRANSFERASE SUBUNIT P-LIKE PROTEIN"/>
    <property type="match status" value="1"/>
</dbReference>
<dbReference type="InterPro" id="IPR025486">
    <property type="entry name" value="DUF4378"/>
</dbReference>
<evidence type="ECO:0000259" key="2">
    <source>
        <dbReference type="Pfam" id="PF14309"/>
    </source>
</evidence>
<evidence type="ECO:0000313" key="3">
    <source>
        <dbReference type="EMBL" id="KAL2526112.1"/>
    </source>
</evidence>
<sequence>MGTKPHAESVIARLMSLDERPPQRPIHKQQRVFSESYLLKTASIGLREGGSFSIGHSRRVSSGRLEGIKDTFELQISKDQHGTQSVNDKSANLSTKKVQTEVLKLLPGPRPKYGEIFSKKSKWHAPGNVFRSLQKVENDSLAGHCGELRLGHMNNFLKSRLEMLDRSYHSSTRNSVFKSNSTKDKNNRRHVRSYLNPSRGYRDHGESLKAESGKLHNGVRYEEQVSNDKESLIHSFSAHNGTMNRSLQPSEFEVTSETFSNAFLRQDDGEMIAQKDSLGSRGSTGCEKFQPSLGADLCNDGTTSQSSMTSELSSCNFSCLSLNNNRPEAYSKGIQDATGNSSEKDNRCGDIEHGSRVSNLSISNVASRSTVDAKLANTRISSRIVKEKNCEPNPGIFSVIDTHYSDVWEAFSRQESSNEFFEEEFHETSKGINQYSPDCINQYSPDSVLSPHEIENSSTSECFESVATDFDSLFESEETHSESSAEMDVSSNDDMKNESDDLSQDKRILQWSFGYEESRNYSYLLDVLDEAGLDDVDLVDFSKTFHLQEYSLSPFVFEALEKKYSKQTSWKKSERKLLFDRINSGLREIITIPLIDFDKYTTPVRRRYSTTLNRDEVEEELWQLLISQEKENNKDLLEKVIRKEMKWFELEEDVNIIVRELESFLFDELAKELVCRIAE</sequence>
<feature type="region of interest" description="Disordered" evidence="1">
    <location>
        <begin position="169"/>
        <end position="215"/>
    </location>
</feature>
<dbReference type="Pfam" id="PF14309">
    <property type="entry name" value="DUF4378"/>
    <property type="match status" value="1"/>
</dbReference>
<gene>
    <name evidence="3" type="ORF">Adt_11166</name>
</gene>
<comment type="caution">
    <text evidence="3">The sequence shown here is derived from an EMBL/GenBank/DDBJ whole genome shotgun (WGS) entry which is preliminary data.</text>
</comment>
<accession>A0ABD1UM63</accession>
<name>A0ABD1UM63_9LAMI</name>
<organism evidence="3 4">
    <name type="scientific">Abeliophyllum distichum</name>
    <dbReference type="NCBI Taxonomy" id="126358"/>
    <lineage>
        <taxon>Eukaryota</taxon>
        <taxon>Viridiplantae</taxon>
        <taxon>Streptophyta</taxon>
        <taxon>Embryophyta</taxon>
        <taxon>Tracheophyta</taxon>
        <taxon>Spermatophyta</taxon>
        <taxon>Magnoliopsida</taxon>
        <taxon>eudicotyledons</taxon>
        <taxon>Gunneridae</taxon>
        <taxon>Pentapetalae</taxon>
        <taxon>asterids</taxon>
        <taxon>lamiids</taxon>
        <taxon>Lamiales</taxon>
        <taxon>Oleaceae</taxon>
        <taxon>Forsythieae</taxon>
        <taxon>Abeliophyllum</taxon>
    </lineage>
</organism>
<feature type="domain" description="DUF4378" evidence="2">
    <location>
        <begin position="521"/>
        <end position="672"/>
    </location>
</feature>
<proteinExistence type="predicted"/>